<comment type="caution">
    <text evidence="2">The sequence shown here is derived from an EMBL/GenBank/DDBJ whole genome shotgun (WGS) entry which is preliminary data.</text>
</comment>
<dbReference type="Proteomes" id="UP000245996">
    <property type="component" value="Unassembled WGS sequence"/>
</dbReference>
<protein>
    <submittedName>
        <fullName evidence="2">Uncharacterized protein</fullName>
    </submittedName>
</protein>
<proteinExistence type="predicted"/>
<gene>
    <name evidence="2" type="ORF">C7430_101699</name>
</gene>
<feature type="compositionally biased region" description="Gly residues" evidence="1">
    <location>
        <begin position="105"/>
        <end position="115"/>
    </location>
</feature>
<evidence type="ECO:0000313" key="3">
    <source>
        <dbReference type="Proteomes" id="UP000245996"/>
    </source>
</evidence>
<feature type="region of interest" description="Disordered" evidence="1">
    <location>
        <begin position="25"/>
        <end position="45"/>
    </location>
</feature>
<organism evidence="2 3">
    <name type="scientific">Enterobacter agglomerans</name>
    <name type="common">Erwinia herbicola</name>
    <name type="synonym">Pantoea agglomerans</name>
    <dbReference type="NCBI Taxonomy" id="549"/>
    <lineage>
        <taxon>Bacteria</taxon>
        <taxon>Pseudomonadati</taxon>
        <taxon>Pseudomonadota</taxon>
        <taxon>Gammaproteobacteria</taxon>
        <taxon>Enterobacterales</taxon>
        <taxon>Erwiniaceae</taxon>
        <taxon>Pantoea</taxon>
        <taxon>Pantoea agglomerans group</taxon>
    </lineage>
</organism>
<reference evidence="2 3" key="1">
    <citation type="submission" date="2018-05" db="EMBL/GenBank/DDBJ databases">
        <title>Genomic Encyclopedia of Type Strains, Phase IV (KMG-V): Genome sequencing to study the core and pangenomes of soil and plant-associated prokaryotes.</title>
        <authorList>
            <person name="Whitman W."/>
        </authorList>
    </citation>
    <scope>NUCLEOTIDE SEQUENCE [LARGE SCALE GENOMIC DNA]</scope>
    <source>
        <strain evidence="2 3">PNG 92-11</strain>
    </source>
</reference>
<dbReference type="AlphaFoldDB" id="A0ABD6XYE7"/>
<sequence>MEIVSHVKLKSVAGASGAYDPAYAGAGARQSQHGGNHGSSGSNGSHDIYAGTDSCVISIGLGALGGIKGGPLGALTGVLSNGYGTCIGSANNGSGGNAAQSGSGSCSGGIGGVCN</sequence>
<evidence type="ECO:0000313" key="2">
    <source>
        <dbReference type="EMBL" id="PWJ83128.1"/>
    </source>
</evidence>
<dbReference type="EMBL" id="QGHE01000001">
    <property type="protein sequence ID" value="PWJ83128.1"/>
    <property type="molecule type" value="Genomic_DNA"/>
</dbReference>
<feature type="region of interest" description="Disordered" evidence="1">
    <location>
        <begin position="95"/>
        <end position="115"/>
    </location>
</feature>
<name>A0ABD6XYE7_ENTAG</name>
<evidence type="ECO:0000256" key="1">
    <source>
        <dbReference type="SAM" id="MobiDB-lite"/>
    </source>
</evidence>
<accession>A0ABD6XYE7</accession>
<feature type="compositionally biased region" description="Low complexity" evidence="1">
    <location>
        <begin position="95"/>
        <end position="104"/>
    </location>
</feature>